<dbReference type="Gene3D" id="2.60.40.10">
    <property type="entry name" value="Immunoglobulins"/>
    <property type="match status" value="1"/>
</dbReference>
<proteinExistence type="predicted"/>
<dbReference type="CDD" id="cd00063">
    <property type="entry name" value="FN3"/>
    <property type="match status" value="1"/>
</dbReference>
<dbReference type="PATRIC" id="fig|1423760.3.peg.1179"/>
<evidence type="ECO:0000313" key="2">
    <source>
        <dbReference type="EMBL" id="KRL91692.1"/>
    </source>
</evidence>
<gene>
    <name evidence="2" type="ORF">FC43_GL001114</name>
</gene>
<dbReference type="Proteomes" id="UP000050816">
    <property type="component" value="Unassembled WGS sequence"/>
</dbReference>
<dbReference type="PROSITE" id="PS50853">
    <property type="entry name" value="FN3"/>
    <property type="match status" value="1"/>
</dbReference>
<dbReference type="InterPro" id="IPR036116">
    <property type="entry name" value="FN3_sf"/>
</dbReference>
<organism evidence="2 3">
    <name type="scientific">Limosilactobacillus ingluviei DSM 15946</name>
    <dbReference type="NCBI Taxonomy" id="1423760"/>
    <lineage>
        <taxon>Bacteria</taxon>
        <taxon>Bacillati</taxon>
        <taxon>Bacillota</taxon>
        <taxon>Bacilli</taxon>
        <taxon>Lactobacillales</taxon>
        <taxon>Lactobacillaceae</taxon>
        <taxon>Limosilactobacillus</taxon>
    </lineage>
</organism>
<accession>A0A0R1UE63</accession>
<comment type="caution">
    <text evidence="2">The sequence shown here is derived from an EMBL/GenBank/DDBJ whole genome shotgun (WGS) entry which is preliminary data.</text>
</comment>
<dbReference type="SMART" id="SM00060">
    <property type="entry name" value="FN3"/>
    <property type="match status" value="1"/>
</dbReference>
<dbReference type="SUPFAM" id="SSF49265">
    <property type="entry name" value="Fibronectin type III"/>
    <property type="match status" value="1"/>
</dbReference>
<dbReference type="EMBL" id="AZFK01000018">
    <property type="protein sequence ID" value="KRL91692.1"/>
    <property type="molecule type" value="Genomic_DNA"/>
</dbReference>
<feature type="domain" description="Fibronectin type-III" evidence="1">
    <location>
        <begin position="135"/>
        <end position="218"/>
    </location>
</feature>
<dbReference type="InterPro" id="IPR003961">
    <property type="entry name" value="FN3_dom"/>
</dbReference>
<reference evidence="2 3" key="1">
    <citation type="journal article" date="2015" name="Genome Announc.">
        <title>Expanding the biotechnology potential of lactobacilli through comparative genomics of 213 strains and associated genera.</title>
        <authorList>
            <person name="Sun Z."/>
            <person name="Harris H.M."/>
            <person name="McCann A."/>
            <person name="Guo C."/>
            <person name="Argimon S."/>
            <person name="Zhang W."/>
            <person name="Yang X."/>
            <person name="Jeffery I.B."/>
            <person name="Cooney J.C."/>
            <person name="Kagawa T.F."/>
            <person name="Liu W."/>
            <person name="Song Y."/>
            <person name="Salvetti E."/>
            <person name="Wrobel A."/>
            <person name="Rasinkangas P."/>
            <person name="Parkhill J."/>
            <person name="Rea M.C."/>
            <person name="O'Sullivan O."/>
            <person name="Ritari J."/>
            <person name="Douillard F.P."/>
            <person name="Paul Ross R."/>
            <person name="Yang R."/>
            <person name="Briner A.E."/>
            <person name="Felis G.E."/>
            <person name="de Vos W.M."/>
            <person name="Barrangou R."/>
            <person name="Klaenhammer T.R."/>
            <person name="Caufield P.W."/>
            <person name="Cui Y."/>
            <person name="Zhang H."/>
            <person name="O'Toole P.W."/>
        </authorList>
    </citation>
    <scope>NUCLEOTIDE SEQUENCE [LARGE SCALE GENOMIC DNA]</scope>
    <source>
        <strain evidence="2 3">DSM 15946</strain>
    </source>
</reference>
<evidence type="ECO:0000313" key="3">
    <source>
        <dbReference type="Proteomes" id="UP000050816"/>
    </source>
</evidence>
<protein>
    <recommendedName>
        <fullName evidence="1">Fibronectin type-III domain-containing protein</fullName>
    </recommendedName>
</protein>
<name>A0A0R1UE63_9LACO</name>
<dbReference type="AlphaFoldDB" id="A0A0R1UE63"/>
<dbReference type="InterPro" id="IPR013783">
    <property type="entry name" value="Ig-like_fold"/>
</dbReference>
<sequence>MKDAFDLVLVKRGTKEVVFRADYANTTQVEWKADRVFAKKKGANAIAFDAARTSEMTVETEIIDFRLMALLAGKEAKRGADSVFKTEKFTLTNDRQIKLENVPEAGSVSVFRLNKDGITHDQAIPQQVNGEATSVPVMVENVSVSAKDTTAAITWGASANADSYVVYRDNVQIGQPTQTSFNDSDLTPEKTYKYKVVAVNKNGASAPSAEVVVTTATAGTQQAGEAVKATSEAIEAAKKVAEVVNANGLNFTLKENGLIQLSEAAVAGADYVVYYTTQLDGLTSFSIDANTFAENYEIYAESYVVERETGDRHFIQVHYPNVKPQGNFNFNQNSKEPTSLSIKFDLLPDENDHMANYKIVED</sequence>
<evidence type="ECO:0000259" key="1">
    <source>
        <dbReference type="PROSITE" id="PS50853"/>
    </source>
</evidence>
<dbReference type="Pfam" id="PF00041">
    <property type="entry name" value="fn3"/>
    <property type="match status" value="1"/>
</dbReference>